<dbReference type="Pfam" id="PF13489">
    <property type="entry name" value="Methyltransf_23"/>
    <property type="match status" value="1"/>
</dbReference>
<organism evidence="1 2">
    <name type="scientific">Marinobacter xestospongiae</name>
    <dbReference type="NCBI Taxonomy" id="994319"/>
    <lineage>
        <taxon>Bacteria</taxon>
        <taxon>Pseudomonadati</taxon>
        <taxon>Pseudomonadota</taxon>
        <taxon>Gammaproteobacteria</taxon>
        <taxon>Pseudomonadales</taxon>
        <taxon>Marinobacteraceae</taxon>
        <taxon>Marinobacter</taxon>
    </lineage>
</organism>
<dbReference type="GO" id="GO:0008168">
    <property type="term" value="F:methyltransferase activity"/>
    <property type="evidence" value="ECO:0007669"/>
    <property type="project" value="UniProtKB-KW"/>
</dbReference>
<keyword evidence="2" id="KW-1185">Reference proteome</keyword>
<dbReference type="EMBL" id="JAWIIJ010000005">
    <property type="protein sequence ID" value="MDV2078940.1"/>
    <property type="molecule type" value="Genomic_DNA"/>
</dbReference>
<keyword evidence="1" id="KW-0808">Transferase</keyword>
<dbReference type="Proteomes" id="UP001269819">
    <property type="component" value="Unassembled WGS sequence"/>
</dbReference>
<gene>
    <name evidence="1" type="ORF">RYS15_09590</name>
</gene>
<sequence>MTTPDDDILRAWHDNAEPWARAVRERRIASRERVTNQAVVQAIRDLAPAKVLDVGCGEGWLTRTLADDGIDCLGIDAMPALIRHARDAGPGRYQVLSYEDLPTKTPEERFDLAVCNFSLLGDRPVARLLAALPYWLGRDGHLVIQTLHPGPHSHPDEDGWRPGSWGGAGPGFGDPAPWYYRSLPSWRTLLRDSGFRSLQLREPRNPDTGDPASILFIAQ</sequence>
<dbReference type="CDD" id="cd02440">
    <property type="entry name" value="AdoMet_MTases"/>
    <property type="match status" value="1"/>
</dbReference>
<proteinExistence type="predicted"/>
<reference evidence="1 2" key="1">
    <citation type="submission" date="2023-10" db="EMBL/GenBank/DDBJ databases">
        <title>Characteristics and mechanism of a salt-tolerant marine origin heterotrophic nitrifying- aerobic denitrifying bacteria Marinobacter xestospongiae HN1.</title>
        <authorList>
            <person name="Qi R."/>
        </authorList>
    </citation>
    <scope>NUCLEOTIDE SEQUENCE [LARGE SCALE GENOMIC DNA]</scope>
    <source>
        <strain evidence="1 2">HN1</strain>
    </source>
</reference>
<dbReference type="SUPFAM" id="SSF53335">
    <property type="entry name" value="S-adenosyl-L-methionine-dependent methyltransferases"/>
    <property type="match status" value="1"/>
</dbReference>
<dbReference type="GO" id="GO:0032259">
    <property type="term" value="P:methylation"/>
    <property type="evidence" value="ECO:0007669"/>
    <property type="project" value="UniProtKB-KW"/>
</dbReference>
<dbReference type="PANTHER" id="PTHR43861">
    <property type="entry name" value="TRANS-ACONITATE 2-METHYLTRANSFERASE-RELATED"/>
    <property type="match status" value="1"/>
</dbReference>
<dbReference type="InterPro" id="IPR029063">
    <property type="entry name" value="SAM-dependent_MTases_sf"/>
</dbReference>
<keyword evidence="1" id="KW-0489">Methyltransferase</keyword>
<comment type="caution">
    <text evidence="1">The sequence shown here is derived from an EMBL/GenBank/DDBJ whole genome shotgun (WGS) entry which is preliminary data.</text>
</comment>
<evidence type="ECO:0000313" key="1">
    <source>
        <dbReference type="EMBL" id="MDV2078940.1"/>
    </source>
</evidence>
<dbReference type="RefSeq" id="WP_316973597.1">
    <property type="nucleotide sequence ID" value="NZ_JAWIIJ010000005.1"/>
</dbReference>
<name>A0ABU3VXD7_9GAMM</name>
<protein>
    <submittedName>
        <fullName evidence="1">Methyltransferase domain-containing protein</fullName>
    </submittedName>
</protein>
<dbReference type="Gene3D" id="3.40.50.150">
    <property type="entry name" value="Vaccinia Virus protein VP39"/>
    <property type="match status" value="1"/>
</dbReference>
<evidence type="ECO:0000313" key="2">
    <source>
        <dbReference type="Proteomes" id="UP001269819"/>
    </source>
</evidence>
<accession>A0ABU3VXD7</accession>
<dbReference type="PANTHER" id="PTHR43861:SF1">
    <property type="entry name" value="TRANS-ACONITATE 2-METHYLTRANSFERASE"/>
    <property type="match status" value="1"/>
</dbReference>